<dbReference type="SUPFAM" id="SSF53098">
    <property type="entry name" value="Ribonuclease H-like"/>
    <property type="match status" value="1"/>
</dbReference>
<evidence type="ECO:0000256" key="1">
    <source>
        <dbReference type="SAM" id="MobiDB-lite"/>
    </source>
</evidence>
<dbReference type="Pfam" id="PF12739">
    <property type="entry name" value="TRAPPC-Trs85"/>
    <property type="match status" value="2"/>
</dbReference>
<name>A0A915DYI6_9BILA</name>
<sequence>MNKQYTLPKSNSTLKNKLLQRYESMEALMKKCIKDLTMRPSITLDLWTDDSLNMDICEMEQDHTAESILSTTEELLSKFDLSLDGIFQIVTDNGSNVVAAFKDIQTIDFNTEYVDDEDEDEEDELRNMSNIPDESILLDAFPQRLSCFAHSLQLVILKFFKDDVIYFSGYKKMMVVVRKVKISPKLKKELHERSGTTVILPSTTRWGSVIEVIKKFLEVKHGGSLRVGRQLSLSNINSLEGDEDAFTLAFANSFLYWFEPADHDFLRTYLCCIFVVSTADEDPMEELNRLQYQQHLQQHGGNDASTSLSLAHCSKPKWMLPNILKHYVLIEDGSVENTDRTKQIFASMVSKFGLPLCHQLRINSANCSEMPDPWARLMEQRYRGLQSGLELARRNLLAKSQALSEASQESDYSSLSSQFGAPTITRSSTGSSSLTGNTAGSPARHTSTTGVLGGALQRKPRCHWAFRKSEYCKRPVLGRSAICRKAVGCSKRDSSNRRTIGKSFTNVRKWLSAASSNAVPTSNSSIVYGPESSESQTRCLADMAFQFGLYNFALQLYQSLKKTLQMTRLGCTTLVHWKWQPLLASCPPTRRLYNLIMDNWHQESWPICRGIILKDT</sequence>
<proteinExistence type="predicted"/>
<dbReference type="PANTHER" id="PTHR12975:SF6">
    <property type="entry name" value="TRAFFICKING PROTEIN PARTICLE COMPLEX SUBUNIT 8"/>
    <property type="match status" value="1"/>
</dbReference>
<organism evidence="2 3">
    <name type="scientific">Ditylenchus dipsaci</name>
    <dbReference type="NCBI Taxonomy" id="166011"/>
    <lineage>
        <taxon>Eukaryota</taxon>
        <taxon>Metazoa</taxon>
        <taxon>Ecdysozoa</taxon>
        <taxon>Nematoda</taxon>
        <taxon>Chromadorea</taxon>
        <taxon>Rhabditida</taxon>
        <taxon>Tylenchina</taxon>
        <taxon>Tylenchomorpha</taxon>
        <taxon>Sphaerularioidea</taxon>
        <taxon>Anguinidae</taxon>
        <taxon>Anguininae</taxon>
        <taxon>Ditylenchus</taxon>
    </lineage>
</organism>
<accession>A0A915DYI6</accession>
<dbReference type="WBParaSite" id="jg24815">
    <property type="protein sequence ID" value="jg24815"/>
    <property type="gene ID" value="jg24815"/>
</dbReference>
<keyword evidence="2" id="KW-1185">Reference proteome</keyword>
<protein>
    <submittedName>
        <fullName evidence="3">Transposase</fullName>
    </submittedName>
</protein>
<dbReference type="InterPro" id="IPR024420">
    <property type="entry name" value="TRAPP_III_complex_Trs85"/>
</dbReference>
<feature type="region of interest" description="Disordered" evidence="1">
    <location>
        <begin position="424"/>
        <end position="450"/>
    </location>
</feature>
<dbReference type="GO" id="GO:1990072">
    <property type="term" value="C:TRAPPIII protein complex"/>
    <property type="evidence" value="ECO:0007669"/>
    <property type="project" value="TreeGrafter"/>
</dbReference>
<feature type="compositionally biased region" description="Low complexity" evidence="1">
    <location>
        <begin position="424"/>
        <end position="441"/>
    </location>
</feature>
<dbReference type="InterPro" id="IPR012337">
    <property type="entry name" value="RNaseH-like_sf"/>
</dbReference>
<dbReference type="PANTHER" id="PTHR12975">
    <property type="entry name" value="TRANSPORT PROTEIN TRAPP"/>
    <property type="match status" value="1"/>
</dbReference>
<evidence type="ECO:0000313" key="3">
    <source>
        <dbReference type="WBParaSite" id="jg24815"/>
    </source>
</evidence>
<reference evidence="3" key="1">
    <citation type="submission" date="2022-11" db="UniProtKB">
        <authorList>
            <consortium name="WormBaseParasite"/>
        </authorList>
    </citation>
    <scope>IDENTIFICATION</scope>
</reference>
<dbReference type="Proteomes" id="UP000887574">
    <property type="component" value="Unplaced"/>
</dbReference>
<dbReference type="AlphaFoldDB" id="A0A915DYI6"/>
<evidence type="ECO:0000313" key="2">
    <source>
        <dbReference type="Proteomes" id="UP000887574"/>
    </source>
</evidence>